<sequence length="308" mass="35207">MKEYKVGRFWFVISSIKALAILFLAVIVPYWVFIEKTVSYKAGIVIGSIASLVLLYYGITELIKLSTGLKQIVCVDEDSISIGSAKLFWNEISTITFQPAVGFDPAIFIQSKNKNIEIGIPTLIGRNNLIELGRELEKRTRKYAVEINDMDGDIIDPDPSNIGMPVTLNFESSIKNMIALNYNTWLSGKLEKLDKKYCELVAKKFSFEGFYRGFTDKDKKLIEDFVKIHKFEDDEFLITSMANAYVMTNKNIFFPIKNQVISLKDIQSYSSKGWWTVTFFMTLISGEEIVIENLDGVPTDEYLNFFKK</sequence>
<keyword evidence="1" id="KW-0812">Transmembrane</keyword>
<proteinExistence type="predicted"/>
<evidence type="ECO:0000313" key="3">
    <source>
        <dbReference type="Proteomes" id="UP001337305"/>
    </source>
</evidence>
<feature type="transmembrane region" description="Helical" evidence="1">
    <location>
        <begin position="38"/>
        <end position="59"/>
    </location>
</feature>
<keyword evidence="1" id="KW-1133">Transmembrane helix</keyword>
<reference evidence="2 3" key="1">
    <citation type="submission" date="2022-09" db="EMBL/GenBank/DDBJ databases">
        <title>Genome sequencing of Flavivirga sp. MEBiC05379.</title>
        <authorList>
            <person name="Oh H.-M."/>
            <person name="Kwon K.K."/>
            <person name="Park M.J."/>
            <person name="Yang S.-H."/>
        </authorList>
    </citation>
    <scope>NUCLEOTIDE SEQUENCE [LARGE SCALE GENOMIC DNA]</scope>
    <source>
        <strain evidence="2 3">MEBiC05379</strain>
    </source>
</reference>
<name>A0ABU7XZK9_9FLAO</name>
<keyword evidence="3" id="KW-1185">Reference proteome</keyword>
<evidence type="ECO:0000256" key="1">
    <source>
        <dbReference type="SAM" id="Phobius"/>
    </source>
</evidence>
<comment type="caution">
    <text evidence="2">The sequence shown here is derived from an EMBL/GenBank/DDBJ whole genome shotgun (WGS) entry which is preliminary data.</text>
</comment>
<accession>A0ABU7XZK9</accession>
<evidence type="ECO:0000313" key="2">
    <source>
        <dbReference type="EMBL" id="MEF3835230.1"/>
    </source>
</evidence>
<gene>
    <name evidence="2" type="ORF">N1F79_19055</name>
</gene>
<feature type="transmembrane region" description="Helical" evidence="1">
    <location>
        <begin position="9"/>
        <end position="32"/>
    </location>
</feature>
<keyword evidence="1" id="KW-0472">Membrane</keyword>
<dbReference type="Proteomes" id="UP001337305">
    <property type="component" value="Unassembled WGS sequence"/>
</dbReference>
<dbReference type="RefSeq" id="WP_303307523.1">
    <property type="nucleotide sequence ID" value="NZ_JAODOP010000004.1"/>
</dbReference>
<organism evidence="2 3">
    <name type="scientific">Flavivirga spongiicola</name>
    <dbReference type="NCBI Taxonomy" id="421621"/>
    <lineage>
        <taxon>Bacteria</taxon>
        <taxon>Pseudomonadati</taxon>
        <taxon>Bacteroidota</taxon>
        <taxon>Flavobacteriia</taxon>
        <taxon>Flavobacteriales</taxon>
        <taxon>Flavobacteriaceae</taxon>
        <taxon>Flavivirga</taxon>
    </lineage>
</organism>
<protein>
    <recommendedName>
        <fullName evidence="4">DUF3137 domain-containing protein</fullName>
    </recommendedName>
</protein>
<evidence type="ECO:0008006" key="4">
    <source>
        <dbReference type="Google" id="ProtNLM"/>
    </source>
</evidence>
<dbReference type="EMBL" id="JAODOP010000004">
    <property type="protein sequence ID" value="MEF3835230.1"/>
    <property type="molecule type" value="Genomic_DNA"/>
</dbReference>